<keyword evidence="3" id="KW-0231">Viral genome packaging</keyword>
<dbReference type="AlphaFoldDB" id="A0A212R4P4"/>
<accession>A0A212R4P4</accession>
<dbReference type="EMBL" id="FYEH01000005">
    <property type="protein sequence ID" value="SNB67002.1"/>
    <property type="molecule type" value="Genomic_DNA"/>
</dbReference>
<protein>
    <submittedName>
        <fullName evidence="4">Bacteriophage head to tail connecting protein</fullName>
    </submittedName>
</protein>
<evidence type="ECO:0000256" key="3">
    <source>
        <dbReference type="ARBA" id="ARBA00023219"/>
    </source>
</evidence>
<dbReference type="InterPro" id="IPR020991">
    <property type="entry name" value="Connector_podovirus"/>
</dbReference>
<evidence type="ECO:0000256" key="2">
    <source>
        <dbReference type="ARBA" id="ARBA00022612"/>
    </source>
</evidence>
<keyword evidence="5" id="KW-1185">Reference proteome</keyword>
<proteinExistence type="predicted"/>
<evidence type="ECO:0000313" key="4">
    <source>
        <dbReference type="EMBL" id="SNB67002.1"/>
    </source>
</evidence>
<sequence>MLDQLNATLRRARNQRSSFESNWRDCYAYTLPQRGAGFGTAGREQETNERLFDGTAADAVEQLAASLLAELTPPWSQWFGLRPGQEIAPADRGIFGESLDGVADRIKGHFDRSNFAVEMHQALLDLATIGTATLMFTEAAPGSLSAFQFHAVPAAEMFFSGDHNGQVRHQFRATKLTIGGLQRVFPEAALPESVLDAARSQADATFAVVEAVINEPDGCLYVAYLPGIGEAERSSALLRKGRFDRSPFITFRWMKMAGEVYGRSPVMTALPDIKTANKVVELVLKNASIAASGIWLCDDDGVINPANIKLAPGTIIPKAVGSSGLTPLQAPGRFDVSDLILDDLRSRIRHTLLVDRLGPVADSRMTATEVTERSAETSRLLGAVFGRLQAELVTPLVDRALLILRRRAEIPDIAIDGRHVELDYRLPLARAQARQDVTNVLLWLETLKQMGSEALAVTDPAAAAGWLARSLGVPGELVRQDRIMASDIIHNVVDGLLK</sequence>
<comment type="subcellular location">
    <subcellularLocation>
        <location evidence="1">Virion</location>
    </subcellularLocation>
</comment>
<dbReference type="Proteomes" id="UP000197065">
    <property type="component" value="Unassembled WGS sequence"/>
</dbReference>
<evidence type="ECO:0000256" key="1">
    <source>
        <dbReference type="ARBA" id="ARBA00004328"/>
    </source>
</evidence>
<dbReference type="RefSeq" id="WP_165769512.1">
    <property type="nucleotide sequence ID" value="NZ_FYEH01000005.1"/>
</dbReference>
<reference evidence="4 5" key="1">
    <citation type="submission" date="2017-06" db="EMBL/GenBank/DDBJ databases">
        <authorList>
            <person name="Kim H.J."/>
            <person name="Triplett B.A."/>
        </authorList>
    </citation>
    <scope>NUCLEOTIDE SEQUENCE [LARGE SCALE GENOMIC DNA]</scope>
    <source>
        <strain evidence="4 5">B29T1</strain>
    </source>
</reference>
<evidence type="ECO:0000313" key="5">
    <source>
        <dbReference type="Proteomes" id="UP000197065"/>
    </source>
</evidence>
<keyword evidence="2" id="KW-1188">Viral release from host cell</keyword>
<gene>
    <name evidence="4" type="ORF">SAMN07250955_105234</name>
</gene>
<name>A0A212R4P4_9PROT</name>
<organism evidence="4 5">
    <name type="scientific">Arboricoccus pini</name>
    <dbReference type="NCBI Taxonomy" id="1963835"/>
    <lineage>
        <taxon>Bacteria</taxon>
        <taxon>Pseudomonadati</taxon>
        <taxon>Pseudomonadota</taxon>
        <taxon>Alphaproteobacteria</taxon>
        <taxon>Geminicoccales</taxon>
        <taxon>Geminicoccaceae</taxon>
        <taxon>Arboricoccus</taxon>
    </lineage>
</organism>
<dbReference type="Pfam" id="PF12236">
    <property type="entry name" value="Head-tail_con"/>
    <property type="match status" value="1"/>
</dbReference>